<sequence length="81" mass="9159">MEQKPYKSAVIRDKWLPTPGLERSRLTLTSTLTVERPTSFPGGGLTSLEKNPLKPVPQIRIELEQEEDGFFWTSRGSQTSL</sequence>
<evidence type="ECO:0000313" key="1">
    <source>
        <dbReference type="EMBL" id="KAG9354297.1"/>
    </source>
</evidence>
<proteinExistence type="predicted"/>
<dbReference type="OrthoDB" id="9908977at2759"/>
<dbReference type="AlphaFoldDB" id="A0A8T2PSA3"/>
<comment type="caution">
    <text evidence="1">The sequence shown here is derived from an EMBL/GenBank/DDBJ whole genome shotgun (WGS) entry which is preliminary data.</text>
</comment>
<accession>A0A8T2PSA3</accession>
<protein>
    <submittedName>
        <fullName evidence="1">Uncharacterized protein</fullName>
    </submittedName>
</protein>
<name>A0A8T2PSA3_9TELE</name>
<evidence type="ECO:0000313" key="2">
    <source>
        <dbReference type="Proteomes" id="UP000824540"/>
    </source>
</evidence>
<keyword evidence="2" id="KW-1185">Reference proteome</keyword>
<organism evidence="1 2">
    <name type="scientific">Albula glossodonta</name>
    <name type="common">roundjaw bonefish</name>
    <dbReference type="NCBI Taxonomy" id="121402"/>
    <lineage>
        <taxon>Eukaryota</taxon>
        <taxon>Metazoa</taxon>
        <taxon>Chordata</taxon>
        <taxon>Craniata</taxon>
        <taxon>Vertebrata</taxon>
        <taxon>Euteleostomi</taxon>
        <taxon>Actinopterygii</taxon>
        <taxon>Neopterygii</taxon>
        <taxon>Teleostei</taxon>
        <taxon>Albuliformes</taxon>
        <taxon>Albulidae</taxon>
        <taxon>Albula</taxon>
    </lineage>
</organism>
<dbReference type="Proteomes" id="UP000824540">
    <property type="component" value="Unassembled WGS sequence"/>
</dbReference>
<gene>
    <name evidence="1" type="ORF">JZ751_012421</name>
</gene>
<reference evidence="1" key="1">
    <citation type="thesis" date="2021" institute="BYU ScholarsArchive" country="Provo, UT, USA">
        <title>Applications of and Algorithms for Genome Assembly and Genomic Analyses with an Emphasis on Marine Teleosts.</title>
        <authorList>
            <person name="Pickett B.D."/>
        </authorList>
    </citation>
    <scope>NUCLEOTIDE SEQUENCE</scope>
    <source>
        <strain evidence="1">HI-2016</strain>
    </source>
</reference>
<dbReference type="EMBL" id="JAFBMS010000003">
    <property type="protein sequence ID" value="KAG9354297.1"/>
    <property type="molecule type" value="Genomic_DNA"/>
</dbReference>